<organism evidence="2 3">
    <name type="scientific">Hordeum vulgare subsp. vulgare</name>
    <name type="common">Domesticated barley</name>
    <dbReference type="NCBI Taxonomy" id="112509"/>
    <lineage>
        <taxon>Eukaryota</taxon>
        <taxon>Viridiplantae</taxon>
        <taxon>Streptophyta</taxon>
        <taxon>Embryophyta</taxon>
        <taxon>Tracheophyta</taxon>
        <taxon>Spermatophyta</taxon>
        <taxon>Magnoliopsida</taxon>
        <taxon>Liliopsida</taxon>
        <taxon>Poales</taxon>
        <taxon>Poaceae</taxon>
        <taxon>BOP clade</taxon>
        <taxon>Pooideae</taxon>
        <taxon>Triticodae</taxon>
        <taxon>Triticeae</taxon>
        <taxon>Hordeinae</taxon>
        <taxon>Hordeum</taxon>
    </lineage>
</organism>
<dbReference type="AlphaFoldDB" id="A0A8I6X8Z0"/>
<evidence type="ECO:0000256" key="1">
    <source>
        <dbReference type="SAM" id="Phobius"/>
    </source>
</evidence>
<dbReference type="SUPFAM" id="SSF56219">
    <property type="entry name" value="DNase I-like"/>
    <property type="match status" value="1"/>
</dbReference>
<evidence type="ECO:0000313" key="2">
    <source>
        <dbReference type="EnsemblPlants" id="HORVU.MOREX.r3.5HG0442000.1.CDS1"/>
    </source>
</evidence>
<proteinExistence type="predicted"/>
<reference evidence="3" key="1">
    <citation type="journal article" date="2012" name="Nature">
        <title>A physical, genetic and functional sequence assembly of the barley genome.</title>
        <authorList>
            <consortium name="The International Barley Genome Sequencing Consortium"/>
            <person name="Mayer K.F."/>
            <person name="Waugh R."/>
            <person name="Brown J.W."/>
            <person name="Schulman A."/>
            <person name="Langridge P."/>
            <person name="Platzer M."/>
            <person name="Fincher G.B."/>
            <person name="Muehlbauer G.J."/>
            <person name="Sato K."/>
            <person name="Close T.J."/>
            <person name="Wise R.P."/>
            <person name="Stein N."/>
        </authorList>
    </citation>
    <scope>NUCLEOTIDE SEQUENCE [LARGE SCALE GENOMIC DNA]</scope>
    <source>
        <strain evidence="3">cv. Morex</strain>
    </source>
</reference>
<keyword evidence="1" id="KW-0812">Transmembrane</keyword>
<sequence>MNLLCWNSCGLRSDATVGELRWLVKNYRPSILFLSETKMVDRRAKNFMWSLGYSGSFAISSEVLSGGLVLFSSKPYSVSLRGFNSRCNNVMVSSIDLAPWRVTFVYGEPKREL</sequence>
<dbReference type="Proteomes" id="UP000011116">
    <property type="component" value="Chromosome 5H"/>
</dbReference>
<keyword evidence="1" id="KW-0472">Membrane</keyword>
<feature type="transmembrane region" description="Helical" evidence="1">
    <location>
        <begin position="47"/>
        <end position="71"/>
    </location>
</feature>
<name>A0A8I6X8Z0_HORVV</name>
<protein>
    <recommendedName>
        <fullName evidence="4">Endonuclease/exonuclease/phosphatase domain-containing protein</fullName>
    </recommendedName>
</protein>
<reference evidence="2" key="3">
    <citation type="submission" date="2022-01" db="UniProtKB">
        <authorList>
            <consortium name="EnsemblPlants"/>
        </authorList>
    </citation>
    <scope>IDENTIFICATION</scope>
    <source>
        <strain evidence="2">subsp. vulgare</strain>
    </source>
</reference>
<dbReference type="Gramene" id="HORVU.MOREX.r3.5HG0442000.1">
    <property type="protein sequence ID" value="HORVU.MOREX.r3.5HG0442000.1.CDS1"/>
    <property type="gene ID" value="HORVU.MOREX.r3.5HG0442000"/>
</dbReference>
<keyword evidence="3" id="KW-1185">Reference proteome</keyword>
<dbReference type="Gene3D" id="3.60.10.10">
    <property type="entry name" value="Endonuclease/exonuclease/phosphatase"/>
    <property type="match status" value="1"/>
</dbReference>
<accession>A0A8I6X8Z0</accession>
<evidence type="ECO:0008006" key="4">
    <source>
        <dbReference type="Google" id="ProtNLM"/>
    </source>
</evidence>
<dbReference type="PANTHER" id="PTHR35218:SF11">
    <property type="entry name" value="ENDONUCLEASE_EXONUCLEASE_PHOSPHATASE DOMAIN-CONTAINING PROTEIN"/>
    <property type="match status" value="1"/>
</dbReference>
<evidence type="ECO:0000313" key="3">
    <source>
        <dbReference type="Proteomes" id="UP000011116"/>
    </source>
</evidence>
<dbReference type="SMR" id="A0A8I6X8Z0"/>
<reference evidence="2" key="2">
    <citation type="submission" date="2020-10" db="EMBL/GenBank/DDBJ databases">
        <authorList>
            <person name="Scholz U."/>
            <person name="Mascher M."/>
            <person name="Fiebig A."/>
        </authorList>
    </citation>
    <scope>NUCLEOTIDE SEQUENCE [LARGE SCALE GENOMIC DNA]</scope>
    <source>
        <strain evidence="2">cv. Morex</strain>
    </source>
</reference>
<dbReference type="EnsemblPlants" id="HORVU.MOREX.r3.5HG0442000.1">
    <property type="protein sequence ID" value="HORVU.MOREX.r3.5HG0442000.1.CDS1"/>
    <property type="gene ID" value="HORVU.MOREX.r3.5HG0442000"/>
</dbReference>
<dbReference type="PANTHER" id="PTHR35218">
    <property type="entry name" value="RNASE H DOMAIN-CONTAINING PROTEIN"/>
    <property type="match status" value="1"/>
</dbReference>
<dbReference type="InterPro" id="IPR036691">
    <property type="entry name" value="Endo/exonu/phosph_ase_sf"/>
</dbReference>
<keyword evidence="1" id="KW-1133">Transmembrane helix</keyword>